<evidence type="ECO:0000313" key="2">
    <source>
        <dbReference type="EMBL" id="SHG16656.1"/>
    </source>
</evidence>
<dbReference type="Proteomes" id="UP000184480">
    <property type="component" value="Unassembled WGS sequence"/>
</dbReference>
<dbReference type="EMBL" id="FQUC01000004">
    <property type="protein sequence ID" value="SHF24101.1"/>
    <property type="molecule type" value="Genomic_DNA"/>
</dbReference>
<reference evidence="3" key="2">
    <citation type="submission" date="2016-11" db="EMBL/GenBank/DDBJ databases">
        <authorList>
            <person name="Varghese N."/>
            <person name="Submissions S."/>
        </authorList>
    </citation>
    <scope>NUCLEOTIDE SEQUENCE [LARGE SCALE GENOMIC DNA]</scope>
    <source>
        <strain evidence="3">DSM 27370</strain>
    </source>
</reference>
<dbReference type="AlphaFoldDB" id="A0A1M5A1K8"/>
<proteinExistence type="predicted"/>
<evidence type="ECO:0000313" key="3">
    <source>
        <dbReference type="Proteomes" id="UP000184480"/>
    </source>
</evidence>
<feature type="non-terminal residue" evidence="1">
    <location>
        <position position="28"/>
    </location>
</feature>
<sequence>MKKLLLLFVLMSTMFVLEAQVGINTESP</sequence>
<protein>
    <submittedName>
        <fullName evidence="1">Uncharacterized protein</fullName>
    </submittedName>
</protein>
<dbReference type="EMBL" id="FQUC01000016">
    <property type="protein sequence ID" value="SHG16656.1"/>
    <property type="molecule type" value="Genomic_DNA"/>
</dbReference>
<keyword evidence="3" id="KW-1185">Reference proteome</keyword>
<name>A0A1M5A1K8_9BACT</name>
<accession>A0A1M5A1K8</accession>
<gene>
    <name evidence="1" type="ORF">SAMN05444362_104256</name>
    <name evidence="2" type="ORF">SAMN05444362_11699</name>
</gene>
<evidence type="ECO:0000313" key="1">
    <source>
        <dbReference type="EMBL" id="SHF24101.1"/>
    </source>
</evidence>
<reference evidence="1" key="1">
    <citation type="submission" date="2016-11" db="EMBL/GenBank/DDBJ databases">
        <authorList>
            <person name="Jaros S."/>
            <person name="Januszkiewicz K."/>
            <person name="Wedrychowicz H."/>
        </authorList>
    </citation>
    <scope>NUCLEOTIDE SEQUENCE [LARGE SCALE GENOMIC DNA]</scope>
    <source>
        <strain evidence="1">DSM 27370</strain>
    </source>
</reference>
<organism evidence="1 3">
    <name type="scientific">Dysgonomonas macrotermitis</name>
    <dbReference type="NCBI Taxonomy" id="1346286"/>
    <lineage>
        <taxon>Bacteria</taxon>
        <taxon>Pseudomonadati</taxon>
        <taxon>Bacteroidota</taxon>
        <taxon>Bacteroidia</taxon>
        <taxon>Bacteroidales</taxon>
        <taxon>Dysgonomonadaceae</taxon>
        <taxon>Dysgonomonas</taxon>
    </lineage>
</organism>